<keyword evidence="1" id="KW-0694">RNA-binding</keyword>
<dbReference type="Gene3D" id="3.30.70.330">
    <property type="match status" value="1"/>
</dbReference>
<dbReference type="SUPFAM" id="SSF54928">
    <property type="entry name" value="RNA-binding domain, RBD"/>
    <property type="match status" value="1"/>
</dbReference>
<dbReference type="GeneID" id="36319903"/>
<dbReference type="GO" id="GO:0003723">
    <property type="term" value="F:RNA binding"/>
    <property type="evidence" value="ECO:0007669"/>
    <property type="project" value="UniProtKB-UniRule"/>
</dbReference>
<name>A0A0F9WQH1_9MICR</name>
<reference evidence="3 4" key="1">
    <citation type="journal article" date="2015" name="Environ. Microbiol.">
        <title>Genome analyses suggest the presence of polyploidy and recent human-driven expansions in eight global populations of the honeybee pathogen Nosema ceranae.</title>
        <authorList>
            <person name="Pelin A."/>
            <person name="Selman M."/>
            <person name="Aris-Brosou S."/>
            <person name="Farinelli L."/>
            <person name="Corradi N."/>
        </authorList>
    </citation>
    <scope>NUCLEOTIDE SEQUENCE [LARGE SCALE GENOMIC DNA]</scope>
    <source>
        <strain evidence="3 4">PA08 1199</strain>
    </source>
</reference>
<evidence type="ECO:0000259" key="2">
    <source>
        <dbReference type="PROSITE" id="PS50102"/>
    </source>
</evidence>
<dbReference type="InterPro" id="IPR000504">
    <property type="entry name" value="RRM_dom"/>
</dbReference>
<dbReference type="InterPro" id="IPR012677">
    <property type="entry name" value="Nucleotide-bd_a/b_plait_sf"/>
</dbReference>
<sequence length="89" mass="10297">MKLLETQMLYVENVSEITTYKLRQMFCKFGKILHVGLGNNSTTKNCAFIVFEKVNDAIEAHKAMNNIVYQNKLMKIKYFQTFPVADGKL</sequence>
<dbReference type="SMART" id="SM00360">
    <property type="entry name" value="RRM"/>
    <property type="match status" value="1"/>
</dbReference>
<dbReference type="OrthoDB" id="2017782at2759"/>
<proteinExistence type="predicted"/>
<comment type="caution">
    <text evidence="3">The sequence shown here is derived from an EMBL/GenBank/DDBJ whole genome shotgun (WGS) entry which is preliminary data.</text>
</comment>
<feature type="domain" description="RRM" evidence="2">
    <location>
        <begin position="7"/>
        <end position="81"/>
    </location>
</feature>
<dbReference type="EMBL" id="JPQZ01000029">
    <property type="protein sequence ID" value="KKO75183.1"/>
    <property type="molecule type" value="Genomic_DNA"/>
</dbReference>
<dbReference type="InterPro" id="IPR035979">
    <property type="entry name" value="RBD_domain_sf"/>
</dbReference>
<gene>
    <name evidence="3" type="ORF">AAJ76_2900029742</name>
</gene>
<dbReference type="PROSITE" id="PS50102">
    <property type="entry name" value="RRM"/>
    <property type="match status" value="1"/>
</dbReference>
<dbReference type="AlphaFoldDB" id="A0A0F9WQH1"/>
<dbReference type="CDD" id="cd00590">
    <property type="entry name" value="RRM_SF"/>
    <property type="match status" value="1"/>
</dbReference>
<evidence type="ECO:0000313" key="3">
    <source>
        <dbReference type="EMBL" id="KKO75183.1"/>
    </source>
</evidence>
<dbReference type="RefSeq" id="XP_024330925.1">
    <property type="nucleotide sequence ID" value="XM_024474974.1"/>
</dbReference>
<accession>A0A0F9WQH1</accession>
<protein>
    <submittedName>
        <fullName evidence="3">Pre-mrna branch site p14-like protein</fullName>
    </submittedName>
</protein>
<dbReference type="Pfam" id="PF00076">
    <property type="entry name" value="RRM_1"/>
    <property type="match status" value="1"/>
</dbReference>
<evidence type="ECO:0000313" key="4">
    <source>
        <dbReference type="Proteomes" id="UP000034350"/>
    </source>
</evidence>
<dbReference type="VEuPathDB" id="MicrosporidiaDB:AAJ76_2900029742"/>
<dbReference type="VEuPathDB" id="MicrosporidiaDB:G9O61_00g019100"/>
<keyword evidence="4" id="KW-1185">Reference proteome</keyword>
<organism evidence="3 4">
    <name type="scientific">Vairimorpha ceranae</name>
    <dbReference type="NCBI Taxonomy" id="40302"/>
    <lineage>
        <taxon>Eukaryota</taxon>
        <taxon>Fungi</taxon>
        <taxon>Fungi incertae sedis</taxon>
        <taxon>Microsporidia</taxon>
        <taxon>Nosematidae</taxon>
        <taxon>Vairimorpha</taxon>
    </lineage>
</organism>
<evidence type="ECO:0000256" key="1">
    <source>
        <dbReference type="PROSITE-ProRule" id="PRU00176"/>
    </source>
</evidence>
<dbReference type="Proteomes" id="UP000034350">
    <property type="component" value="Unassembled WGS sequence"/>
</dbReference>